<reference evidence="1 2" key="1">
    <citation type="submission" date="2019-05" db="EMBL/GenBank/DDBJ databases">
        <title>Another draft genome of Portunus trituberculatus and its Hox gene families provides insights of decapod evolution.</title>
        <authorList>
            <person name="Jeong J.-H."/>
            <person name="Song I."/>
            <person name="Kim S."/>
            <person name="Choi T."/>
            <person name="Kim D."/>
            <person name="Ryu S."/>
            <person name="Kim W."/>
        </authorList>
    </citation>
    <scope>NUCLEOTIDE SEQUENCE [LARGE SCALE GENOMIC DNA]</scope>
    <source>
        <tissue evidence="1">Muscle</tissue>
    </source>
</reference>
<evidence type="ECO:0000313" key="1">
    <source>
        <dbReference type="EMBL" id="MPC07682.1"/>
    </source>
</evidence>
<dbReference type="EMBL" id="VSRR010000006">
    <property type="protein sequence ID" value="MPC07682.1"/>
    <property type="molecule type" value="Genomic_DNA"/>
</dbReference>
<keyword evidence="2" id="KW-1185">Reference proteome</keyword>
<comment type="caution">
    <text evidence="1">The sequence shown here is derived from an EMBL/GenBank/DDBJ whole genome shotgun (WGS) entry which is preliminary data.</text>
</comment>
<proteinExistence type="predicted"/>
<dbReference type="AlphaFoldDB" id="A0A5B7CDL0"/>
<gene>
    <name evidence="1" type="ORF">E2C01_000247</name>
</gene>
<organism evidence="1 2">
    <name type="scientific">Portunus trituberculatus</name>
    <name type="common">Swimming crab</name>
    <name type="synonym">Neptunus trituberculatus</name>
    <dbReference type="NCBI Taxonomy" id="210409"/>
    <lineage>
        <taxon>Eukaryota</taxon>
        <taxon>Metazoa</taxon>
        <taxon>Ecdysozoa</taxon>
        <taxon>Arthropoda</taxon>
        <taxon>Crustacea</taxon>
        <taxon>Multicrustacea</taxon>
        <taxon>Malacostraca</taxon>
        <taxon>Eumalacostraca</taxon>
        <taxon>Eucarida</taxon>
        <taxon>Decapoda</taxon>
        <taxon>Pleocyemata</taxon>
        <taxon>Brachyura</taxon>
        <taxon>Eubrachyura</taxon>
        <taxon>Portunoidea</taxon>
        <taxon>Portunidae</taxon>
        <taxon>Portuninae</taxon>
        <taxon>Portunus</taxon>
    </lineage>
</organism>
<sequence>MAGRRGRGDVARSDRVLCGPSVFRVAPWEEVRDPNIKSWGDRWSSGLEVGGVKFAVGPLVDRLSLQWSPPVSFFWVDAPFFLGGAGFFVSSMTGLGLDEEVSTPSSRSFLIRLLRRDCPGR</sequence>
<evidence type="ECO:0000313" key="2">
    <source>
        <dbReference type="Proteomes" id="UP000324222"/>
    </source>
</evidence>
<name>A0A5B7CDL0_PORTR</name>
<accession>A0A5B7CDL0</accession>
<dbReference type="Proteomes" id="UP000324222">
    <property type="component" value="Unassembled WGS sequence"/>
</dbReference>
<protein>
    <submittedName>
        <fullName evidence="1">Uncharacterized protein</fullName>
    </submittedName>
</protein>